<gene>
    <name evidence="2" type="ORF">H0S81_08500</name>
</gene>
<dbReference type="CDD" id="cd00130">
    <property type="entry name" value="PAS"/>
    <property type="match status" value="1"/>
</dbReference>
<dbReference type="EMBL" id="JACCQK010000511">
    <property type="protein sequence ID" value="MBG0779951.1"/>
    <property type="molecule type" value="Genomic_DNA"/>
</dbReference>
<dbReference type="InterPro" id="IPR035965">
    <property type="entry name" value="PAS-like_dom_sf"/>
</dbReference>
<dbReference type="InterPro" id="IPR000014">
    <property type="entry name" value="PAS"/>
</dbReference>
<dbReference type="Gene3D" id="3.30.450.20">
    <property type="entry name" value="PAS domain"/>
    <property type="match status" value="1"/>
</dbReference>
<name>A0A931CWD9_9BACT</name>
<comment type="caution">
    <text evidence="2">The sequence shown here is derived from an EMBL/GenBank/DDBJ whole genome shotgun (WGS) entry which is preliminary data.</text>
</comment>
<dbReference type="InterPro" id="IPR018771">
    <property type="entry name" value="PocR_dom"/>
</dbReference>
<dbReference type="PROSITE" id="PS50112">
    <property type="entry name" value="PAS"/>
    <property type="match status" value="1"/>
</dbReference>
<dbReference type="Proteomes" id="UP000706172">
    <property type="component" value="Unassembled WGS sequence"/>
</dbReference>
<dbReference type="AlphaFoldDB" id="A0A931CWD9"/>
<sequence>MEEFHRITGMLSAIVDSNGKVLVAVGWQDICTKFHRCHPETQKNCVESDTVLACATEPGRFKSYRCKNGMWDMSSPIVVSGRQVGNIYFGQFIYSDEKLDVKRFRDQAHRYGFDEKEYLAALDRVPRYDRETVGEVMAFYSRLGAMISALSFSNVRLSRTLTEQKRTEAALKEKTQLLQNITDNMFDLVSVTDMKGNFIFLGASHKILNYDLDSLIGKNVLELVHPK</sequence>
<evidence type="ECO:0000313" key="2">
    <source>
        <dbReference type="EMBL" id="MBG0779951.1"/>
    </source>
</evidence>
<accession>A0A931CWD9</accession>
<protein>
    <submittedName>
        <fullName evidence="2">PocR ligand-binding domain-containing protein</fullName>
    </submittedName>
</protein>
<feature type="domain" description="PAS" evidence="1">
    <location>
        <begin position="206"/>
        <end position="227"/>
    </location>
</feature>
<reference evidence="2" key="1">
    <citation type="submission" date="2020-07" db="EMBL/GenBank/DDBJ databases">
        <title>Severe corrosion of carbon steel in oil field produced water can be linked to methanogenic archaea containing a special type of NiFe hydrogenase.</title>
        <authorList>
            <person name="Lahme S."/>
            <person name="Mand J."/>
            <person name="Longwell J."/>
            <person name="Smith R."/>
            <person name="Enning D."/>
        </authorList>
    </citation>
    <scope>NUCLEOTIDE SEQUENCE</scope>
    <source>
        <strain evidence="2">MIC098Bin6</strain>
    </source>
</reference>
<feature type="non-terminal residue" evidence="2">
    <location>
        <position position="227"/>
    </location>
</feature>
<proteinExistence type="predicted"/>
<evidence type="ECO:0000259" key="1">
    <source>
        <dbReference type="PROSITE" id="PS50112"/>
    </source>
</evidence>
<evidence type="ECO:0000313" key="3">
    <source>
        <dbReference type="Proteomes" id="UP000706172"/>
    </source>
</evidence>
<organism evidence="2 3">
    <name type="scientific">Desulfotignum balticum</name>
    <dbReference type="NCBI Taxonomy" id="115781"/>
    <lineage>
        <taxon>Bacteria</taxon>
        <taxon>Pseudomonadati</taxon>
        <taxon>Thermodesulfobacteriota</taxon>
        <taxon>Desulfobacteria</taxon>
        <taxon>Desulfobacterales</taxon>
        <taxon>Desulfobacteraceae</taxon>
        <taxon>Desulfotignum</taxon>
    </lineage>
</organism>
<dbReference type="SUPFAM" id="SSF55785">
    <property type="entry name" value="PYP-like sensor domain (PAS domain)"/>
    <property type="match status" value="1"/>
</dbReference>
<dbReference type="Pfam" id="PF10114">
    <property type="entry name" value="PocR"/>
    <property type="match status" value="1"/>
</dbReference>